<evidence type="ECO:0000256" key="5">
    <source>
        <dbReference type="SAM" id="Phobius"/>
    </source>
</evidence>
<dbReference type="GO" id="GO:0005886">
    <property type="term" value="C:plasma membrane"/>
    <property type="evidence" value="ECO:0007669"/>
    <property type="project" value="TreeGrafter"/>
</dbReference>
<evidence type="ECO:0000256" key="4">
    <source>
        <dbReference type="ARBA" id="ARBA00023136"/>
    </source>
</evidence>
<dbReference type="Proteomes" id="UP000502298">
    <property type="component" value="Chromosome"/>
</dbReference>
<keyword evidence="3 5" id="KW-1133">Transmembrane helix</keyword>
<dbReference type="InterPro" id="IPR052165">
    <property type="entry name" value="Membrane_assoc_protease"/>
</dbReference>
<sequence>MAWGIWAIISAVLLILELLTVDFTFTMVAGGALAAGGVSAIGGNLVVQVVTFAIVSSLLLFLVRPWARQHINNSSKGESNVYALAGQEGIALMRIDENSGQAKIGGDIWSAKTVESPIAAEEKVVVTAVEGAQVVVVRAQ</sequence>
<keyword evidence="2 5" id="KW-0812">Transmembrane</keyword>
<evidence type="ECO:0000313" key="8">
    <source>
        <dbReference type="Proteomes" id="UP000502298"/>
    </source>
</evidence>
<dbReference type="SUPFAM" id="SSF141322">
    <property type="entry name" value="NfeD domain-like"/>
    <property type="match status" value="1"/>
</dbReference>
<dbReference type="PANTHER" id="PTHR33507:SF3">
    <property type="entry name" value="INNER MEMBRANE PROTEIN YBBJ"/>
    <property type="match status" value="1"/>
</dbReference>
<name>A0A6H2EL88_9ACTO</name>
<proteinExistence type="predicted"/>
<comment type="subcellular location">
    <subcellularLocation>
        <location evidence="1">Membrane</location>
        <topology evidence="1">Multi-pass membrane protein</topology>
    </subcellularLocation>
</comment>
<dbReference type="InterPro" id="IPR002810">
    <property type="entry name" value="NfeD-like_C"/>
</dbReference>
<evidence type="ECO:0000313" key="7">
    <source>
        <dbReference type="EMBL" id="QJC21829.1"/>
    </source>
</evidence>
<evidence type="ECO:0000259" key="6">
    <source>
        <dbReference type="Pfam" id="PF01957"/>
    </source>
</evidence>
<dbReference type="RefSeq" id="WP_168917769.1">
    <property type="nucleotide sequence ID" value="NZ_CP050804.1"/>
</dbReference>
<protein>
    <submittedName>
        <fullName evidence="7">NfeD family protein</fullName>
    </submittedName>
</protein>
<dbReference type="AlphaFoldDB" id="A0A6H2EL88"/>
<evidence type="ECO:0000256" key="1">
    <source>
        <dbReference type="ARBA" id="ARBA00004141"/>
    </source>
</evidence>
<feature type="domain" description="NfeD-like C-terminal" evidence="6">
    <location>
        <begin position="83"/>
        <end position="137"/>
    </location>
</feature>
<reference evidence="7 8" key="1">
    <citation type="submission" date="2020-03" db="EMBL/GenBank/DDBJ databases">
        <title>Complete genome of Arcanobacterium buesumensis sp. nov. strain 2701.</title>
        <authorList>
            <person name="Borowiak M."/>
            <person name="Alssahen M."/>
            <person name="Laemmler C."/>
            <person name="Malorny B."/>
            <person name="Hassan A."/>
            <person name="Prenger-Berninghoff E."/>
            <person name="Ploetz M."/>
            <person name="Abdulmawjood A."/>
        </authorList>
    </citation>
    <scope>NUCLEOTIDE SEQUENCE [LARGE SCALE GENOMIC DNA]</scope>
    <source>
        <strain evidence="7 8">2701</strain>
    </source>
</reference>
<keyword evidence="8" id="KW-1185">Reference proteome</keyword>
<keyword evidence="4 5" id="KW-0472">Membrane</keyword>
<dbReference type="KEGG" id="arca:HC352_04470"/>
<dbReference type="EMBL" id="CP050804">
    <property type="protein sequence ID" value="QJC21829.1"/>
    <property type="molecule type" value="Genomic_DNA"/>
</dbReference>
<organism evidence="7 8">
    <name type="scientific">Arcanobacterium buesumense</name>
    <dbReference type="NCBI Taxonomy" id="2722751"/>
    <lineage>
        <taxon>Bacteria</taxon>
        <taxon>Bacillati</taxon>
        <taxon>Actinomycetota</taxon>
        <taxon>Actinomycetes</taxon>
        <taxon>Actinomycetales</taxon>
        <taxon>Actinomycetaceae</taxon>
        <taxon>Arcanobacterium</taxon>
    </lineage>
</organism>
<dbReference type="InterPro" id="IPR012340">
    <property type="entry name" value="NA-bd_OB-fold"/>
</dbReference>
<feature type="transmembrane region" description="Helical" evidence="5">
    <location>
        <begin position="44"/>
        <end position="63"/>
    </location>
</feature>
<dbReference type="Gene3D" id="2.40.50.140">
    <property type="entry name" value="Nucleic acid-binding proteins"/>
    <property type="match status" value="1"/>
</dbReference>
<evidence type="ECO:0000256" key="2">
    <source>
        <dbReference type="ARBA" id="ARBA00022692"/>
    </source>
</evidence>
<dbReference type="PANTHER" id="PTHR33507">
    <property type="entry name" value="INNER MEMBRANE PROTEIN YBBJ"/>
    <property type="match status" value="1"/>
</dbReference>
<gene>
    <name evidence="7" type="ORF">HC352_04470</name>
</gene>
<evidence type="ECO:0000256" key="3">
    <source>
        <dbReference type="ARBA" id="ARBA00022989"/>
    </source>
</evidence>
<accession>A0A6H2EL88</accession>
<dbReference type="Pfam" id="PF01957">
    <property type="entry name" value="NfeD"/>
    <property type="match status" value="1"/>
</dbReference>